<dbReference type="HAMAP" id="MF_01875">
    <property type="entry name" value="Prokaryotic_Ku"/>
    <property type="match status" value="1"/>
</dbReference>
<protein>
    <recommendedName>
        <fullName evidence="2">Non-homologous end joining protein Ku</fullName>
    </recommendedName>
</protein>
<feature type="region of interest" description="Disordered" evidence="4">
    <location>
        <begin position="262"/>
        <end position="285"/>
    </location>
</feature>
<dbReference type="InterPro" id="IPR006164">
    <property type="entry name" value="DNA_bd_Ku70/Ku80"/>
</dbReference>
<evidence type="ECO:0000256" key="2">
    <source>
        <dbReference type="HAMAP-Rule" id="MF_01875"/>
    </source>
</evidence>
<dbReference type="FunFam" id="2.40.290.10:FF:000004">
    <property type="entry name" value="Non-homologous end joining protein Ku"/>
    <property type="match status" value="1"/>
</dbReference>
<dbReference type="GO" id="GO:0006303">
    <property type="term" value="P:double-strand break repair via nonhomologous end joining"/>
    <property type="evidence" value="ECO:0007669"/>
    <property type="project" value="UniProtKB-UniRule"/>
</dbReference>
<reference evidence="6 7" key="1">
    <citation type="submission" date="2016-03" db="EMBL/GenBank/DDBJ databases">
        <authorList>
            <person name="Ploux O."/>
        </authorList>
    </citation>
    <scope>NUCLEOTIDE SEQUENCE [LARGE SCALE GENOMIC DNA]</scope>
    <source>
        <strain evidence="6 7">R0</strain>
    </source>
</reference>
<evidence type="ECO:0000256" key="3">
    <source>
        <dbReference type="SAM" id="Coils"/>
    </source>
</evidence>
<dbReference type="EMBL" id="LUKE01000001">
    <property type="protein sequence ID" value="KYG67016.1"/>
    <property type="molecule type" value="Genomic_DNA"/>
</dbReference>
<feature type="compositionally biased region" description="Basic residues" evidence="4">
    <location>
        <begin position="270"/>
        <end position="285"/>
    </location>
</feature>
<evidence type="ECO:0000256" key="1">
    <source>
        <dbReference type="ARBA" id="ARBA00023125"/>
    </source>
</evidence>
<dbReference type="PANTHER" id="PTHR41251">
    <property type="entry name" value="NON-HOMOLOGOUS END JOINING PROTEIN KU"/>
    <property type="match status" value="1"/>
</dbReference>
<dbReference type="InterPro" id="IPR009187">
    <property type="entry name" value="Prok_Ku"/>
</dbReference>
<dbReference type="SMART" id="SM00559">
    <property type="entry name" value="Ku78"/>
    <property type="match status" value="1"/>
</dbReference>
<evidence type="ECO:0000259" key="5">
    <source>
        <dbReference type="SMART" id="SM00559"/>
    </source>
</evidence>
<dbReference type="PIRSF" id="PIRSF006493">
    <property type="entry name" value="Prok_Ku"/>
    <property type="match status" value="1"/>
</dbReference>
<evidence type="ECO:0000313" key="6">
    <source>
        <dbReference type="EMBL" id="KYG67016.1"/>
    </source>
</evidence>
<comment type="similarity">
    <text evidence="2">Belongs to the prokaryotic Ku family.</text>
</comment>
<keyword evidence="2" id="KW-0227">DNA damage</keyword>
<dbReference type="RefSeq" id="WP_061834593.1">
    <property type="nucleotide sequence ID" value="NZ_LUKE01000001.1"/>
</dbReference>
<dbReference type="CDD" id="cd00789">
    <property type="entry name" value="KU_like"/>
    <property type="match status" value="1"/>
</dbReference>
<dbReference type="GO" id="GO:0006310">
    <property type="term" value="P:DNA recombination"/>
    <property type="evidence" value="ECO:0007669"/>
    <property type="project" value="UniProtKB-KW"/>
</dbReference>
<dbReference type="OrthoDB" id="9795084at2"/>
<dbReference type="SUPFAM" id="SSF100939">
    <property type="entry name" value="SPOC domain-like"/>
    <property type="match status" value="1"/>
</dbReference>
<evidence type="ECO:0000313" key="7">
    <source>
        <dbReference type="Proteomes" id="UP000075320"/>
    </source>
</evidence>
<accession>A0A150WRK7</accession>
<keyword evidence="2" id="KW-0234">DNA repair</keyword>
<dbReference type="InterPro" id="IPR016194">
    <property type="entry name" value="SPOC-like_C_dom_sf"/>
</dbReference>
<comment type="subunit">
    <text evidence="2">Homodimer. Interacts with LigD.</text>
</comment>
<proteinExistence type="inferred from homology"/>
<feature type="coiled-coil region" evidence="3">
    <location>
        <begin position="179"/>
        <end position="206"/>
    </location>
</feature>
<evidence type="ECO:0000256" key="4">
    <source>
        <dbReference type="SAM" id="MobiDB-lite"/>
    </source>
</evidence>
<name>A0A150WRK7_BDEBC</name>
<comment type="caution">
    <text evidence="6">The sequence shown here is derived from an EMBL/GenBank/DDBJ whole genome shotgun (WGS) entry which is preliminary data.</text>
</comment>
<organism evidence="6 7">
    <name type="scientific">Bdellovibrio bacteriovorus</name>
    <dbReference type="NCBI Taxonomy" id="959"/>
    <lineage>
        <taxon>Bacteria</taxon>
        <taxon>Pseudomonadati</taxon>
        <taxon>Bdellovibrionota</taxon>
        <taxon>Bdellovibrionia</taxon>
        <taxon>Bdellovibrionales</taxon>
        <taxon>Pseudobdellovibrionaceae</taxon>
        <taxon>Bdellovibrio</taxon>
    </lineage>
</organism>
<keyword evidence="2" id="KW-0233">DNA recombination</keyword>
<dbReference type="Gene3D" id="2.40.290.10">
    <property type="match status" value="1"/>
</dbReference>
<dbReference type="GO" id="GO:0003690">
    <property type="term" value="F:double-stranded DNA binding"/>
    <property type="evidence" value="ECO:0007669"/>
    <property type="project" value="UniProtKB-UniRule"/>
</dbReference>
<keyword evidence="3" id="KW-0175">Coiled coil</keyword>
<dbReference type="Pfam" id="PF02735">
    <property type="entry name" value="Ku"/>
    <property type="match status" value="1"/>
</dbReference>
<gene>
    <name evidence="2" type="primary">ku</name>
    <name evidence="6" type="ORF">AZI86_08335</name>
</gene>
<sequence>MRSNIWKGSISFGLLNIPVSLQSAQQDKDLHFSMLDSKDMAHIKYKKVNAKTGREVQQKQIVKGYEYKPGQYVTITDADFEKANTKATKTIDIEDFVLLEEIDTMMFEKPYYIAPQKGAEKGYFLLRDALEKTKKVAIAKIVIRTKQHLAAILSKGDYLVLELLRFAHEMKDVNEVNYLSEVNKRVRFSERELKMAEDLIKGMTAKWKPDKYKDTYYDDMMKRIKAKVKQGRGQKVEEVEEVEDIEESSNVVDLLPLLRKSLQEREGGGRKKASTRRKAPAQRRA</sequence>
<dbReference type="AlphaFoldDB" id="A0A150WRK7"/>
<keyword evidence="7" id="KW-1185">Reference proteome</keyword>
<dbReference type="NCBIfam" id="TIGR02772">
    <property type="entry name" value="Ku_bact"/>
    <property type="match status" value="1"/>
</dbReference>
<dbReference type="Proteomes" id="UP000075320">
    <property type="component" value="Unassembled WGS sequence"/>
</dbReference>
<comment type="function">
    <text evidence="2">With LigD forms a non-homologous end joining (NHEJ) DNA repair enzyme, which repairs dsDNA breaks with reduced fidelity. Binds linear dsDNA with 5'- and 3'- overhangs but not closed circular dsDNA nor ssDNA. Recruits and stimulates the ligase activity of LigD.</text>
</comment>
<feature type="domain" description="Ku" evidence="5">
    <location>
        <begin position="53"/>
        <end position="181"/>
    </location>
</feature>
<dbReference type="PANTHER" id="PTHR41251:SF1">
    <property type="entry name" value="NON-HOMOLOGOUS END JOINING PROTEIN KU"/>
    <property type="match status" value="1"/>
</dbReference>
<keyword evidence="1 2" id="KW-0238">DNA-binding</keyword>